<sequence>MLENQGKIFRLEPLPHKPLMPMGTKIAARKRSNPYWDWILAWVKIYGVDRAIAEMVLL</sequence>
<proteinExistence type="predicted"/>
<dbReference type="AlphaFoldDB" id="A0AAV3XFK6"/>
<dbReference type="Proteomes" id="UP001050975">
    <property type="component" value="Unassembled WGS sequence"/>
</dbReference>
<dbReference type="EMBL" id="BLAY01000085">
    <property type="protein sequence ID" value="GET40216.1"/>
    <property type="molecule type" value="Genomic_DNA"/>
</dbReference>
<dbReference type="RefSeq" id="WP_226586052.1">
    <property type="nucleotide sequence ID" value="NZ_BLAY01000085.1"/>
</dbReference>
<comment type="caution">
    <text evidence="1">The sequence shown here is derived from an EMBL/GenBank/DDBJ whole genome shotgun (WGS) entry which is preliminary data.</text>
</comment>
<keyword evidence="2" id="KW-1185">Reference proteome</keyword>
<evidence type="ECO:0000313" key="2">
    <source>
        <dbReference type="Proteomes" id="UP001050975"/>
    </source>
</evidence>
<accession>A0AAV3XFK6</accession>
<evidence type="ECO:0000313" key="1">
    <source>
        <dbReference type="EMBL" id="GET40216.1"/>
    </source>
</evidence>
<name>A0AAV3XFK6_9CYAN</name>
<organism evidence="1 2">
    <name type="scientific">Microseira wollei NIES-4236</name>
    <dbReference type="NCBI Taxonomy" id="2530354"/>
    <lineage>
        <taxon>Bacteria</taxon>
        <taxon>Bacillati</taxon>
        <taxon>Cyanobacteriota</taxon>
        <taxon>Cyanophyceae</taxon>
        <taxon>Oscillatoriophycideae</taxon>
        <taxon>Aerosakkonematales</taxon>
        <taxon>Aerosakkonemataceae</taxon>
        <taxon>Microseira</taxon>
    </lineage>
</organism>
<protein>
    <submittedName>
        <fullName evidence="1">Uncharacterized protein</fullName>
    </submittedName>
</protein>
<gene>
    <name evidence="1" type="ORF">MiSe_50250</name>
</gene>
<reference evidence="1" key="1">
    <citation type="submission" date="2019-10" db="EMBL/GenBank/DDBJ databases">
        <title>Draft genome sequece of Microseira wollei NIES-4236.</title>
        <authorList>
            <person name="Yamaguchi H."/>
            <person name="Suzuki S."/>
            <person name="Kawachi M."/>
        </authorList>
    </citation>
    <scope>NUCLEOTIDE SEQUENCE</scope>
    <source>
        <strain evidence="1">NIES-4236</strain>
    </source>
</reference>